<sequence>MLPIPPSSVGKSSHDHDSSNELRPTWLLIQTPPSSPPELPQSYCDSNDRIQKHGGHPTIGHSQLKVHSKHHRSPSSDNTSPDSENKLFAFPCISPIMDCLPSLAECAQKRFRPFEQSHGLLPNALKLQFSRRCLESGKTDMSLADIQEGKDILMQCLKLMPKNIISQALIAKEADCKYKCLCTLAMAWVAEVRAQDKQLHEMLIKEEFAKYAVSITETSILWRVLVGCSVEELDADADFCIGAYSHNFWSFSVANSTLNQIEDAASCLSESKEKSHADSASSDFDIDD</sequence>
<evidence type="ECO:0000313" key="2">
    <source>
        <dbReference type="EMBL" id="KAG1802387.1"/>
    </source>
</evidence>
<dbReference type="EMBL" id="JABBWG010000080">
    <property type="protein sequence ID" value="KAG1802387.1"/>
    <property type="molecule type" value="Genomic_DNA"/>
</dbReference>
<feature type="compositionally biased region" description="Basic residues" evidence="1">
    <location>
        <begin position="64"/>
        <end position="73"/>
    </location>
</feature>
<protein>
    <submittedName>
        <fullName evidence="2">Uncharacterized protein</fullName>
    </submittedName>
</protein>
<name>A0A9P7J4L3_9AGAM</name>
<dbReference type="RefSeq" id="XP_041186250.1">
    <property type="nucleotide sequence ID" value="XM_041341276.1"/>
</dbReference>
<dbReference type="Proteomes" id="UP000807769">
    <property type="component" value="Unassembled WGS sequence"/>
</dbReference>
<dbReference type="GeneID" id="64635292"/>
<reference evidence="2" key="1">
    <citation type="journal article" date="2020" name="New Phytol.">
        <title>Comparative genomics reveals dynamic genome evolution in host specialist ectomycorrhizal fungi.</title>
        <authorList>
            <person name="Lofgren L.A."/>
            <person name="Nguyen N.H."/>
            <person name="Vilgalys R."/>
            <person name="Ruytinx J."/>
            <person name="Liao H.L."/>
            <person name="Branco S."/>
            <person name="Kuo A."/>
            <person name="LaButti K."/>
            <person name="Lipzen A."/>
            <person name="Andreopoulos W."/>
            <person name="Pangilinan J."/>
            <person name="Riley R."/>
            <person name="Hundley H."/>
            <person name="Na H."/>
            <person name="Barry K."/>
            <person name="Grigoriev I.V."/>
            <person name="Stajich J.E."/>
            <person name="Kennedy P.G."/>
        </authorList>
    </citation>
    <scope>NUCLEOTIDE SEQUENCE</scope>
    <source>
        <strain evidence="2">MN1</strain>
    </source>
</reference>
<comment type="caution">
    <text evidence="2">The sequence shown here is derived from an EMBL/GenBank/DDBJ whole genome shotgun (WGS) entry which is preliminary data.</text>
</comment>
<keyword evidence="3" id="KW-1185">Reference proteome</keyword>
<gene>
    <name evidence="2" type="ORF">BJ212DRAFT_1487397</name>
</gene>
<dbReference type="OrthoDB" id="2628607at2759"/>
<dbReference type="AlphaFoldDB" id="A0A9P7J4L3"/>
<evidence type="ECO:0000256" key="1">
    <source>
        <dbReference type="SAM" id="MobiDB-lite"/>
    </source>
</evidence>
<accession>A0A9P7J4L3</accession>
<proteinExistence type="predicted"/>
<evidence type="ECO:0000313" key="3">
    <source>
        <dbReference type="Proteomes" id="UP000807769"/>
    </source>
</evidence>
<feature type="region of interest" description="Disordered" evidence="1">
    <location>
        <begin position="1"/>
        <end position="83"/>
    </location>
</feature>
<organism evidence="2 3">
    <name type="scientific">Suillus subaureus</name>
    <dbReference type="NCBI Taxonomy" id="48587"/>
    <lineage>
        <taxon>Eukaryota</taxon>
        <taxon>Fungi</taxon>
        <taxon>Dikarya</taxon>
        <taxon>Basidiomycota</taxon>
        <taxon>Agaricomycotina</taxon>
        <taxon>Agaricomycetes</taxon>
        <taxon>Agaricomycetidae</taxon>
        <taxon>Boletales</taxon>
        <taxon>Suillineae</taxon>
        <taxon>Suillaceae</taxon>
        <taxon>Suillus</taxon>
    </lineage>
</organism>